<proteinExistence type="inferred from homology"/>
<evidence type="ECO:0000256" key="7">
    <source>
        <dbReference type="PIRSR" id="PIRSR613078-3"/>
    </source>
</evidence>
<evidence type="ECO:0000313" key="9">
    <source>
        <dbReference type="EMBL" id="KRN93334.1"/>
    </source>
</evidence>
<keyword evidence="10" id="KW-1185">Reference proteome</keyword>
<dbReference type="GO" id="GO:0006096">
    <property type="term" value="P:glycolytic process"/>
    <property type="evidence" value="ECO:0007669"/>
    <property type="project" value="UniProtKB-UniRule"/>
</dbReference>
<evidence type="ECO:0000256" key="2">
    <source>
        <dbReference type="ARBA" id="ARBA00023152"/>
    </source>
</evidence>
<dbReference type="CDD" id="cd07067">
    <property type="entry name" value="HP_PGM_like"/>
    <property type="match status" value="1"/>
</dbReference>
<comment type="similarity">
    <text evidence="1 4">Belongs to the phosphoglycerate mutase family. BPG-dependent PGAM subfamily.</text>
</comment>
<feature type="site" description="Transition state stabilizer" evidence="4 7">
    <location>
        <position position="177"/>
    </location>
</feature>
<comment type="catalytic activity">
    <reaction evidence="4 8">
        <text>(2R)-2-phosphoglycerate = (2R)-3-phosphoglycerate</text>
        <dbReference type="Rhea" id="RHEA:15901"/>
        <dbReference type="ChEBI" id="CHEBI:58272"/>
        <dbReference type="ChEBI" id="CHEBI:58289"/>
        <dbReference type="EC" id="5.4.2.11"/>
    </reaction>
</comment>
<dbReference type="RefSeq" id="WP_057803873.1">
    <property type="nucleotide sequence ID" value="NZ_JQBX01000017.1"/>
</dbReference>
<dbReference type="PATRIC" id="fig|331679.3.peg.623"/>
<evidence type="ECO:0000313" key="10">
    <source>
        <dbReference type="Proteomes" id="UP000051859"/>
    </source>
</evidence>
<comment type="function">
    <text evidence="4 8">Catalyzes the interconversion of 2-phosphoglycerate and 3-phosphoglycerate.</text>
</comment>
<feature type="binding site" evidence="4 6">
    <location>
        <begin position="8"/>
        <end position="15"/>
    </location>
    <ligand>
        <name>substrate</name>
    </ligand>
</feature>
<feature type="active site" description="Proton donor/acceptor" evidence="4 5">
    <location>
        <position position="87"/>
    </location>
</feature>
<keyword evidence="2 4" id="KW-0324">Glycolysis</keyword>
<keyword evidence="3 4" id="KW-0413">Isomerase</keyword>
<dbReference type="GO" id="GO:0004619">
    <property type="term" value="F:phosphoglycerate mutase activity"/>
    <property type="evidence" value="ECO:0007669"/>
    <property type="project" value="UniProtKB-UniRule"/>
</dbReference>
<feature type="binding site" evidence="4 6">
    <location>
        <position position="98"/>
    </location>
    <ligand>
        <name>substrate</name>
    </ligand>
</feature>
<feature type="active site" description="Tele-phosphohistidine intermediate" evidence="4 5">
    <location>
        <position position="9"/>
    </location>
</feature>
<evidence type="ECO:0000256" key="8">
    <source>
        <dbReference type="RuleBase" id="RU004512"/>
    </source>
</evidence>
<dbReference type="SMART" id="SM00855">
    <property type="entry name" value="PGAM"/>
    <property type="match status" value="1"/>
</dbReference>
<dbReference type="Proteomes" id="UP000051859">
    <property type="component" value="Unassembled WGS sequence"/>
</dbReference>
<dbReference type="InterPro" id="IPR001345">
    <property type="entry name" value="PG/BPGM_mutase_AS"/>
</dbReference>
<evidence type="ECO:0000256" key="3">
    <source>
        <dbReference type="ARBA" id="ARBA00023235"/>
    </source>
</evidence>
<comment type="caution">
    <text evidence="9">The sequence shown here is derived from an EMBL/GenBank/DDBJ whole genome shotgun (WGS) entry which is preliminary data.</text>
</comment>
<dbReference type="Pfam" id="PF00300">
    <property type="entry name" value="His_Phos_1"/>
    <property type="match status" value="1"/>
</dbReference>
<protein>
    <recommendedName>
        <fullName evidence="4 8">2,3-bisphosphoglycerate-dependent phosphoglycerate mutase</fullName>
        <shortName evidence="4">BPG-dependent PGAM</shortName>
        <shortName evidence="4">PGAM</shortName>
        <shortName evidence="4">Phosphoglyceromutase</shortName>
        <shortName evidence="4">dPGM</shortName>
        <ecNumber evidence="4 8">5.4.2.11</ecNumber>
    </recommendedName>
</protein>
<dbReference type="NCBIfam" id="TIGR01258">
    <property type="entry name" value="pgm_1"/>
    <property type="match status" value="1"/>
</dbReference>
<dbReference type="SUPFAM" id="SSF53254">
    <property type="entry name" value="Phosphoglycerate mutase-like"/>
    <property type="match status" value="1"/>
</dbReference>
<evidence type="ECO:0000256" key="6">
    <source>
        <dbReference type="PIRSR" id="PIRSR613078-2"/>
    </source>
</evidence>
<dbReference type="EC" id="5.4.2.11" evidence="4 8"/>
<dbReference type="HAMAP" id="MF_01039">
    <property type="entry name" value="PGAM_GpmA"/>
    <property type="match status" value="1"/>
</dbReference>
<dbReference type="STRING" id="331679.IV81_GL000616"/>
<organism evidence="9 10">
    <name type="scientific">Pediococcus stilesii</name>
    <dbReference type="NCBI Taxonomy" id="331679"/>
    <lineage>
        <taxon>Bacteria</taxon>
        <taxon>Bacillati</taxon>
        <taxon>Bacillota</taxon>
        <taxon>Bacilli</taxon>
        <taxon>Lactobacillales</taxon>
        <taxon>Lactobacillaceae</taxon>
        <taxon>Pediococcus</taxon>
    </lineage>
</organism>
<dbReference type="Gene3D" id="3.40.50.1240">
    <property type="entry name" value="Phosphoglycerate mutase-like"/>
    <property type="match status" value="1"/>
</dbReference>
<gene>
    <name evidence="4" type="primary">gpmA</name>
    <name evidence="9" type="ORF">IV81_GL000616</name>
</gene>
<feature type="binding site" evidence="4 6">
    <location>
        <position position="60"/>
    </location>
    <ligand>
        <name>substrate</name>
    </ligand>
</feature>
<feature type="binding site" evidence="4 6">
    <location>
        <begin position="114"/>
        <end position="115"/>
    </location>
    <ligand>
        <name>substrate</name>
    </ligand>
</feature>
<dbReference type="PROSITE" id="PS00175">
    <property type="entry name" value="PG_MUTASE"/>
    <property type="match status" value="1"/>
</dbReference>
<dbReference type="EMBL" id="JQBX01000017">
    <property type="protein sequence ID" value="KRN93334.1"/>
    <property type="molecule type" value="Genomic_DNA"/>
</dbReference>
<dbReference type="UniPathway" id="UPA00109">
    <property type="reaction ID" value="UER00186"/>
</dbReference>
<dbReference type="PIRSF" id="PIRSF000709">
    <property type="entry name" value="6PFK_2-Ptase"/>
    <property type="match status" value="1"/>
</dbReference>
<reference evidence="9 10" key="1">
    <citation type="journal article" date="2015" name="Genome Announc.">
        <title>Expanding the biotechnology potential of lactobacilli through comparative genomics of 213 strains and associated genera.</title>
        <authorList>
            <person name="Sun Z."/>
            <person name="Harris H.M."/>
            <person name="McCann A."/>
            <person name="Guo C."/>
            <person name="Argimon S."/>
            <person name="Zhang W."/>
            <person name="Yang X."/>
            <person name="Jeffery I.B."/>
            <person name="Cooney J.C."/>
            <person name="Kagawa T.F."/>
            <person name="Liu W."/>
            <person name="Song Y."/>
            <person name="Salvetti E."/>
            <person name="Wrobel A."/>
            <person name="Rasinkangas P."/>
            <person name="Parkhill J."/>
            <person name="Rea M.C."/>
            <person name="O'Sullivan O."/>
            <person name="Ritari J."/>
            <person name="Douillard F.P."/>
            <person name="Paul Ross R."/>
            <person name="Yang R."/>
            <person name="Briner A.E."/>
            <person name="Felis G.E."/>
            <person name="de Vos W.M."/>
            <person name="Barrangou R."/>
            <person name="Klaenhammer T.R."/>
            <person name="Caufield P.W."/>
            <person name="Cui Y."/>
            <person name="Zhang H."/>
            <person name="O'Toole P.W."/>
        </authorList>
    </citation>
    <scope>NUCLEOTIDE SEQUENCE [LARGE SCALE GENOMIC DNA]</scope>
    <source>
        <strain evidence="9 10">DSM 18001</strain>
    </source>
</reference>
<evidence type="ECO:0000256" key="4">
    <source>
        <dbReference type="HAMAP-Rule" id="MF_01039"/>
    </source>
</evidence>
<feature type="binding site" evidence="4 6">
    <location>
        <begin position="21"/>
        <end position="22"/>
    </location>
    <ligand>
        <name>substrate</name>
    </ligand>
</feature>
<dbReference type="PANTHER" id="PTHR11931">
    <property type="entry name" value="PHOSPHOGLYCERATE MUTASE"/>
    <property type="match status" value="1"/>
</dbReference>
<dbReference type="InterPro" id="IPR005952">
    <property type="entry name" value="Phosphogly_mut1"/>
</dbReference>
<evidence type="ECO:0000256" key="5">
    <source>
        <dbReference type="PIRSR" id="PIRSR613078-1"/>
    </source>
</evidence>
<dbReference type="InterPro" id="IPR029033">
    <property type="entry name" value="His_PPase_superfam"/>
</dbReference>
<dbReference type="InterPro" id="IPR013078">
    <property type="entry name" value="His_Pase_superF_clade-1"/>
</dbReference>
<name>A0A0R2L0A3_9LACO</name>
<comment type="pathway">
    <text evidence="4 8">Carbohydrate degradation; glycolysis; pyruvate from D-glyceraldehyde 3-phosphate: step 3/5.</text>
</comment>
<keyword evidence="4" id="KW-0312">Gluconeogenesis</keyword>
<comment type="caution">
    <text evidence="4">Lacks conserved residue(s) required for the propagation of feature annotation.</text>
</comment>
<dbReference type="GO" id="GO:0006094">
    <property type="term" value="P:gluconeogenesis"/>
    <property type="evidence" value="ECO:0007669"/>
    <property type="project" value="UniProtKB-UniRule"/>
</dbReference>
<feature type="binding site" evidence="4 6">
    <location>
        <begin position="87"/>
        <end position="90"/>
    </location>
    <ligand>
        <name>substrate</name>
    </ligand>
</feature>
<sequence length="224" mass="25467">MAKLVLIRHGESTANRDNIYTGWSDVPLTEVGINQAHHAGKLIAELGINFSAVHTSMLKRAIVTANIVMDELDQNWLPITKTWRLNERHYGALRGQNKDDTRQIYGKEQVARWRRSFNSVPPLLDHPDDDRRYAINGILNEPLGESLRMAYDRLIPYWLDHIAPDLIEGKNQLVVAHGSSLRALIKYLEGISDRGIDGVEVENGEPIIYEMNDQLRIHSKVTLS</sequence>
<dbReference type="AlphaFoldDB" id="A0A0R2L0A3"/>
<accession>A0A0R2L0A3</accession>
<evidence type="ECO:0000256" key="1">
    <source>
        <dbReference type="ARBA" id="ARBA00006717"/>
    </source>
</evidence>